<dbReference type="InterPro" id="IPR029062">
    <property type="entry name" value="Class_I_gatase-like"/>
</dbReference>
<name>A0A7X0UBV2_9BURK</name>
<evidence type="ECO:0000313" key="2">
    <source>
        <dbReference type="EMBL" id="MBB6561945.1"/>
    </source>
</evidence>
<dbReference type="Gene3D" id="3.40.50.880">
    <property type="match status" value="1"/>
</dbReference>
<dbReference type="InterPro" id="IPR052158">
    <property type="entry name" value="INH-QAR"/>
</dbReference>
<dbReference type="RefSeq" id="WP_184861486.1">
    <property type="nucleotide sequence ID" value="NZ_JACHLK010000010.1"/>
</dbReference>
<dbReference type="PANTHER" id="PTHR43130:SF2">
    <property type="entry name" value="DJ-1_PFPI DOMAIN-CONTAINING PROTEIN"/>
    <property type="match status" value="1"/>
</dbReference>
<gene>
    <name evidence="2" type="ORF">HNP48_004647</name>
</gene>
<accession>A0A7X0UBV2</accession>
<comment type="caution">
    <text evidence="2">The sequence shown here is derived from an EMBL/GenBank/DDBJ whole genome shotgun (WGS) entry which is preliminary data.</text>
</comment>
<keyword evidence="2" id="KW-0378">Hydrolase</keyword>
<feature type="domain" description="DJ-1/PfpI" evidence="1">
    <location>
        <begin position="66"/>
        <end position="229"/>
    </location>
</feature>
<dbReference type="InterPro" id="IPR002818">
    <property type="entry name" value="DJ-1/PfpI"/>
</dbReference>
<dbReference type="Proteomes" id="UP000575083">
    <property type="component" value="Unassembled WGS sequence"/>
</dbReference>
<keyword evidence="2" id="KW-0645">Protease</keyword>
<evidence type="ECO:0000313" key="3">
    <source>
        <dbReference type="Proteomes" id="UP000575083"/>
    </source>
</evidence>
<proteinExistence type="predicted"/>
<dbReference type="Pfam" id="PF01965">
    <property type="entry name" value="DJ-1_PfpI"/>
    <property type="match status" value="1"/>
</dbReference>
<reference evidence="2 3" key="1">
    <citation type="submission" date="2020-08" db="EMBL/GenBank/DDBJ databases">
        <title>Functional genomics of gut bacteria from endangered species of beetles.</title>
        <authorList>
            <person name="Carlos-Shanley C."/>
        </authorList>
    </citation>
    <scope>NUCLEOTIDE SEQUENCE [LARGE SCALE GENOMIC DNA]</scope>
    <source>
        <strain evidence="2 3">S00198</strain>
    </source>
</reference>
<keyword evidence="3" id="KW-1185">Reference proteome</keyword>
<dbReference type="AlphaFoldDB" id="A0A7X0UBV2"/>
<protein>
    <submittedName>
        <fullName evidence="2">Putative intracellular protease/amidase</fullName>
    </submittedName>
</protein>
<dbReference type="PANTHER" id="PTHR43130">
    <property type="entry name" value="ARAC-FAMILY TRANSCRIPTIONAL REGULATOR"/>
    <property type="match status" value="1"/>
</dbReference>
<dbReference type="EMBL" id="JACHLK010000010">
    <property type="protein sequence ID" value="MBB6561945.1"/>
    <property type="molecule type" value="Genomic_DNA"/>
</dbReference>
<dbReference type="SUPFAM" id="SSF52317">
    <property type="entry name" value="Class I glutamine amidotransferase-like"/>
    <property type="match status" value="1"/>
</dbReference>
<organism evidence="2 3">
    <name type="scientific">Acidovorax soli</name>
    <dbReference type="NCBI Taxonomy" id="592050"/>
    <lineage>
        <taxon>Bacteria</taxon>
        <taxon>Pseudomonadati</taxon>
        <taxon>Pseudomonadota</taxon>
        <taxon>Betaproteobacteria</taxon>
        <taxon>Burkholderiales</taxon>
        <taxon>Comamonadaceae</taxon>
        <taxon>Acidovorax</taxon>
    </lineage>
</organism>
<evidence type="ECO:0000259" key="1">
    <source>
        <dbReference type="Pfam" id="PF01965"/>
    </source>
</evidence>
<dbReference type="PROSITE" id="PS51318">
    <property type="entry name" value="TAT"/>
    <property type="match status" value="1"/>
</dbReference>
<dbReference type="GO" id="GO:0006508">
    <property type="term" value="P:proteolysis"/>
    <property type="evidence" value="ECO:0007669"/>
    <property type="project" value="UniProtKB-KW"/>
</dbReference>
<dbReference type="GO" id="GO:0008233">
    <property type="term" value="F:peptidase activity"/>
    <property type="evidence" value="ECO:0007669"/>
    <property type="project" value="UniProtKB-KW"/>
</dbReference>
<sequence length="394" mass="41060">MPFTSLLNRRQALAGCLALAGATGGCSSTADVPASPAVPAQPLQAFVDALRQVFRPAGASRLPVVAVLAHNVGTEITDFLVPHALLARSGVARVQAVALRSGAVQLVPALQVLVPCSLEDFDAQHPEGADCVVVPAMLVDDEPVLLAWLRRQAARGAVIVGVCSGARVLGQAGLLDGRRFTGHWHDRSTLQARHPTAMHVPSQRYLIDKGVATTTGVSASIPLSLALVEALGGTAAAQALAQQIGMVDWAPDHTGQAFGLTPPRVAVYLANRLRGWAGGQMVVRIADGMDDLRLALAMDAWSRSHRIAGLVVEPMAAGPGQGVRLASGLSVVQPQGGGVLAPLPALPLYADVPPARVLDAALCDIGQRYGAGTRDWVALEMEYAPVHTSRCRIT</sequence>
<dbReference type="InterPro" id="IPR006311">
    <property type="entry name" value="TAT_signal"/>
</dbReference>
<dbReference type="GO" id="GO:0006355">
    <property type="term" value="P:regulation of DNA-templated transcription"/>
    <property type="evidence" value="ECO:0007669"/>
    <property type="project" value="TreeGrafter"/>
</dbReference>